<dbReference type="PROSITE" id="PS50011">
    <property type="entry name" value="PROTEIN_KINASE_DOM"/>
    <property type="match status" value="1"/>
</dbReference>
<reference evidence="4" key="1">
    <citation type="submission" date="2017-02" db="UniProtKB">
        <authorList>
            <consortium name="WormBaseParasite"/>
        </authorList>
    </citation>
    <scope>IDENTIFICATION</scope>
</reference>
<dbReference type="PROSITE" id="PS00108">
    <property type="entry name" value="PROTEIN_KINASE_ST"/>
    <property type="match status" value="1"/>
</dbReference>
<dbReference type="InterPro" id="IPR000719">
    <property type="entry name" value="Prot_kinase_dom"/>
</dbReference>
<evidence type="ECO:0000313" key="4">
    <source>
        <dbReference type="WBParaSite" id="NBR_0002203201-mRNA-1"/>
    </source>
</evidence>
<dbReference type="Pfam" id="PF00069">
    <property type="entry name" value="Pkinase"/>
    <property type="match status" value="1"/>
</dbReference>
<dbReference type="PANTHER" id="PTHR24347">
    <property type="entry name" value="SERINE/THREONINE-PROTEIN KINASE"/>
    <property type="match status" value="1"/>
</dbReference>
<organism evidence="4">
    <name type="scientific">Nippostrongylus brasiliensis</name>
    <name type="common">Rat hookworm</name>
    <dbReference type="NCBI Taxonomy" id="27835"/>
    <lineage>
        <taxon>Eukaryota</taxon>
        <taxon>Metazoa</taxon>
        <taxon>Ecdysozoa</taxon>
        <taxon>Nematoda</taxon>
        <taxon>Chromadorea</taxon>
        <taxon>Rhabditida</taxon>
        <taxon>Rhabditina</taxon>
        <taxon>Rhabditomorpha</taxon>
        <taxon>Strongyloidea</taxon>
        <taxon>Heligmosomidae</taxon>
        <taxon>Nippostrongylus</taxon>
    </lineage>
</organism>
<feature type="domain" description="Protein kinase" evidence="1">
    <location>
        <begin position="1"/>
        <end position="153"/>
    </location>
</feature>
<dbReference type="AlphaFoldDB" id="A0A0N4YXR0"/>
<dbReference type="OMA" id="WIITHAQ"/>
<gene>
    <name evidence="2" type="ORF">NBR_LOCUS22033</name>
</gene>
<dbReference type="SMART" id="SM00220">
    <property type="entry name" value="S_TKc"/>
    <property type="match status" value="1"/>
</dbReference>
<dbReference type="Proteomes" id="UP000271162">
    <property type="component" value="Unassembled WGS sequence"/>
</dbReference>
<dbReference type="InterPro" id="IPR011009">
    <property type="entry name" value="Kinase-like_dom_sf"/>
</dbReference>
<evidence type="ECO:0000313" key="2">
    <source>
        <dbReference type="EMBL" id="VDL86570.1"/>
    </source>
</evidence>
<dbReference type="InterPro" id="IPR008271">
    <property type="entry name" value="Ser/Thr_kinase_AS"/>
</dbReference>
<accession>A0A0N4YXR0</accession>
<evidence type="ECO:0000259" key="1">
    <source>
        <dbReference type="PROSITE" id="PS50011"/>
    </source>
</evidence>
<dbReference type="STRING" id="27835.A0A0N4YXR0"/>
<dbReference type="GO" id="GO:0004672">
    <property type="term" value="F:protein kinase activity"/>
    <property type="evidence" value="ECO:0007669"/>
    <property type="project" value="InterPro"/>
</dbReference>
<dbReference type="GO" id="GO:0005524">
    <property type="term" value="F:ATP binding"/>
    <property type="evidence" value="ECO:0007669"/>
    <property type="project" value="InterPro"/>
</dbReference>
<proteinExistence type="predicted"/>
<name>A0A0N4YXR0_NIPBR</name>
<keyword evidence="3" id="KW-1185">Reference proteome</keyword>
<reference evidence="2 3" key="2">
    <citation type="submission" date="2018-11" db="EMBL/GenBank/DDBJ databases">
        <authorList>
            <consortium name="Pathogen Informatics"/>
        </authorList>
    </citation>
    <scope>NUCLEOTIDE SEQUENCE [LARGE SCALE GENOMIC DNA]</scope>
</reference>
<dbReference type="Gene3D" id="1.10.510.10">
    <property type="entry name" value="Transferase(Phosphotransferase) domain 1"/>
    <property type="match status" value="1"/>
</dbReference>
<dbReference type="WBParaSite" id="NBR_0002203201-mRNA-1">
    <property type="protein sequence ID" value="NBR_0002203201-mRNA-1"/>
    <property type="gene ID" value="NBR_0002203201"/>
</dbReference>
<sequence length="191" mass="21461">MFRYLHDNSIVHRDVKPENLLLYTAPHGEFELKLADFGLATELPEDGGKLTVICGTPTYVASEVIQETGYDEKVDVWATGVILYVMLCGFPPFQSSDGSQTDLFSQIIRGRVSFPSPSWDKISASAKALILLLVNTDKEERFSAHDVLDNQWVKVTAGGRFACEKDFHCCRHCQRYRRTLNPWLSSSLSLG</sequence>
<dbReference type="SUPFAM" id="SSF56112">
    <property type="entry name" value="Protein kinase-like (PK-like)"/>
    <property type="match status" value="1"/>
</dbReference>
<protein>
    <submittedName>
        <fullName evidence="4">Serine/threonine-protein kinase zyg-8 (inferred by orthology to a C. elegans protein)</fullName>
    </submittedName>
</protein>
<evidence type="ECO:0000313" key="3">
    <source>
        <dbReference type="Proteomes" id="UP000271162"/>
    </source>
</evidence>
<dbReference type="EMBL" id="UYSL01027284">
    <property type="protein sequence ID" value="VDL86570.1"/>
    <property type="molecule type" value="Genomic_DNA"/>
</dbReference>